<organism evidence="1 2">
    <name type="scientific">Stylonychia lemnae</name>
    <name type="common">Ciliate</name>
    <dbReference type="NCBI Taxonomy" id="5949"/>
    <lineage>
        <taxon>Eukaryota</taxon>
        <taxon>Sar</taxon>
        <taxon>Alveolata</taxon>
        <taxon>Ciliophora</taxon>
        <taxon>Intramacronucleata</taxon>
        <taxon>Spirotrichea</taxon>
        <taxon>Stichotrichia</taxon>
        <taxon>Sporadotrichida</taxon>
        <taxon>Oxytrichidae</taxon>
        <taxon>Stylonychinae</taxon>
        <taxon>Stylonychia</taxon>
    </lineage>
</organism>
<dbReference type="InParanoid" id="A0A078ASH7"/>
<dbReference type="AlphaFoldDB" id="A0A078ASH7"/>
<name>A0A078ASH7_STYLE</name>
<sequence>MKQEQAIIQQNQAPLQIPSNQQNQIHQLQQQHFDSFKQMMPQITNNQTQQAQSYTQMPIQFIMKQEIPIFQQSPSGMLTLTSIHSSLSSITSMNRCSSKSSNSIK</sequence>
<gene>
    <name evidence="1" type="primary">Contig14240.g15168</name>
    <name evidence="1" type="ORF">STYLEM_12894</name>
</gene>
<proteinExistence type="predicted"/>
<accession>A0A078ASH7</accession>
<protein>
    <submittedName>
        <fullName evidence="1">Uncharacterized protein</fullName>
    </submittedName>
</protein>
<dbReference type="Proteomes" id="UP000039865">
    <property type="component" value="Unassembled WGS sequence"/>
</dbReference>
<evidence type="ECO:0000313" key="2">
    <source>
        <dbReference type="Proteomes" id="UP000039865"/>
    </source>
</evidence>
<evidence type="ECO:0000313" key="1">
    <source>
        <dbReference type="EMBL" id="CDW83843.1"/>
    </source>
</evidence>
<dbReference type="EMBL" id="CCKQ01012230">
    <property type="protein sequence ID" value="CDW83843.1"/>
    <property type="molecule type" value="Genomic_DNA"/>
</dbReference>
<keyword evidence="2" id="KW-1185">Reference proteome</keyword>
<reference evidence="1 2" key="1">
    <citation type="submission" date="2014-06" db="EMBL/GenBank/DDBJ databases">
        <authorList>
            <person name="Swart Estienne"/>
        </authorList>
    </citation>
    <scope>NUCLEOTIDE SEQUENCE [LARGE SCALE GENOMIC DNA]</scope>
    <source>
        <strain evidence="1 2">130c</strain>
    </source>
</reference>